<reference evidence="12" key="1">
    <citation type="submission" date="2019-10" db="EMBL/GenBank/DDBJ databases">
        <title>Streptomyces sp. nov., a novel actinobacterium isolated from alkaline environment.</title>
        <authorList>
            <person name="Golinska P."/>
        </authorList>
    </citation>
    <scope>NUCLEOTIDE SEQUENCE [LARGE SCALE GENOMIC DNA]</scope>
    <source>
        <strain evidence="12">DSM 42118</strain>
    </source>
</reference>
<feature type="region of interest" description="Disordered" evidence="9">
    <location>
        <begin position="441"/>
        <end position="469"/>
    </location>
</feature>
<dbReference type="Pfam" id="PF23539">
    <property type="entry name" value="DUF7134"/>
    <property type="match status" value="1"/>
</dbReference>
<dbReference type="InterPro" id="IPR055558">
    <property type="entry name" value="DUF7134"/>
</dbReference>
<evidence type="ECO:0000256" key="3">
    <source>
        <dbReference type="ARBA" id="ARBA00022553"/>
    </source>
</evidence>
<proteinExistence type="predicted"/>
<dbReference type="InterPro" id="IPR036890">
    <property type="entry name" value="HATPase_C_sf"/>
</dbReference>
<keyword evidence="5" id="KW-0547">Nucleotide-binding</keyword>
<dbReference type="Gene3D" id="1.20.5.1930">
    <property type="match status" value="1"/>
</dbReference>
<name>A0A7W3TEN0_9ACTN</name>
<comment type="catalytic activity">
    <reaction evidence="1">
        <text>ATP + protein L-histidine = ADP + protein N-phospho-L-histidine.</text>
        <dbReference type="EC" id="2.7.13.3"/>
    </reaction>
</comment>
<dbReference type="SUPFAM" id="SSF55874">
    <property type="entry name" value="ATPase domain of HSP90 chaperone/DNA topoisomerase II/histidine kinase"/>
    <property type="match status" value="1"/>
</dbReference>
<keyword evidence="8" id="KW-0902">Two-component regulatory system</keyword>
<dbReference type="EMBL" id="VKHT01000397">
    <property type="protein sequence ID" value="MBB0245115.1"/>
    <property type="molecule type" value="Genomic_DNA"/>
</dbReference>
<dbReference type="CDD" id="cd16917">
    <property type="entry name" value="HATPase_UhpB-NarQ-NarX-like"/>
    <property type="match status" value="1"/>
</dbReference>
<keyword evidence="7" id="KW-0067">ATP-binding</keyword>
<dbReference type="PANTHER" id="PTHR24421:SF10">
    <property type="entry name" value="NITRATE_NITRITE SENSOR PROTEIN NARQ"/>
    <property type="match status" value="1"/>
</dbReference>
<dbReference type="PANTHER" id="PTHR24421">
    <property type="entry name" value="NITRATE/NITRITE SENSOR PROTEIN NARX-RELATED"/>
    <property type="match status" value="1"/>
</dbReference>
<comment type="caution">
    <text evidence="11">The sequence shown here is derived from an EMBL/GenBank/DDBJ whole genome shotgun (WGS) entry which is preliminary data.</text>
</comment>
<dbReference type="SMART" id="SM00387">
    <property type="entry name" value="HATPase_c"/>
    <property type="match status" value="1"/>
</dbReference>
<feature type="region of interest" description="Disordered" evidence="9">
    <location>
        <begin position="380"/>
        <end position="404"/>
    </location>
</feature>
<dbReference type="GO" id="GO:0005524">
    <property type="term" value="F:ATP binding"/>
    <property type="evidence" value="ECO:0007669"/>
    <property type="project" value="UniProtKB-KW"/>
</dbReference>
<evidence type="ECO:0000256" key="7">
    <source>
        <dbReference type="ARBA" id="ARBA00022840"/>
    </source>
</evidence>
<dbReference type="Gene3D" id="3.30.565.10">
    <property type="entry name" value="Histidine kinase-like ATPase, C-terminal domain"/>
    <property type="match status" value="1"/>
</dbReference>
<dbReference type="Proteomes" id="UP000538929">
    <property type="component" value="Unassembled WGS sequence"/>
</dbReference>
<protein>
    <recommendedName>
        <fullName evidence="2">histidine kinase</fullName>
        <ecNumber evidence="2">2.7.13.3</ecNumber>
    </recommendedName>
</protein>
<evidence type="ECO:0000256" key="2">
    <source>
        <dbReference type="ARBA" id="ARBA00012438"/>
    </source>
</evidence>
<dbReference type="Pfam" id="PF02518">
    <property type="entry name" value="HATPase_c"/>
    <property type="match status" value="1"/>
</dbReference>
<dbReference type="GO" id="GO:0016020">
    <property type="term" value="C:membrane"/>
    <property type="evidence" value="ECO:0007669"/>
    <property type="project" value="InterPro"/>
</dbReference>
<evidence type="ECO:0000256" key="6">
    <source>
        <dbReference type="ARBA" id="ARBA00022777"/>
    </source>
</evidence>
<dbReference type="InterPro" id="IPR003594">
    <property type="entry name" value="HATPase_dom"/>
</dbReference>
<dbReference type="AlphaFoldDB" id="A0A7W3TEN0"/>
<feature type="compositionally biased region" description="Basic and acidic residues" evidence="9">
    <location>
        <begin position="13"/>
        <end position="25"/>
    </location>
</feature>
<dbReference type="InterPro" id="IPR011712">
    <property type="entry name" value="Sig_transdc_His_kin_sub3_dim/P"/>
</dbReference>
<accession>A0A7W3TEN0</accession>
<evidence type="ECO:0000256" key="4">
    <source>
        <dbReference type="ARBA" id="ARBA00022679"/>
    </source>
</evidence>
<feature type="domain" description="Histidine kinase/HSP90-like ATPase" evidence="10">
    <location>
        <begin position="333"/>
        <end position="441"/>
    </location>
</feature>
<feature type="compositionally biased region" description="Low complexity" evidence="9">
    <location>
        <begin position="301"/>
        <end position="328"/>
    </location>
</feature>
<sequence>MRRVSTEVTAPRPDSRPGPRPDRGGRSRRHRGPDRPEPSDAALTAGVALLGAALGLLSRDGAFPDATGWLLLAGATLPLVWRRCHPLAVLTAVVLCVGPYHALGYSHAAAVPASVVAVYTLAVTGPRIRTVLAGAGVVLLGVSIMAAVDAHTGAEMLRVAGWVLVVLVFGEAVRIHRDFVEAVHERAERAERSREEEAARRVAEERLRMARDLHDLLAHGITLIGVQTAVASHMLRNDPERLDREALARSLEGIADTCRDARAELRRTLLVLRSDGSSQATGEGPEDDLPSGPLPDLTGIPDLARSARAAGAAVELEPADPAGPAAGGPVPPVPAAAAHRIVQESLTNAVRHAGPRVRVRVRLDRTGEALRITVLDDGGARPGERNADDAVDAVDGGGPTVPGFGIAGMRERARSVGGTLEAGPRADAPGFVVRAVLPLRPAPVPEAGPAGPAEPEGRPAGAGERPRLG</sequence>
<dbReference type="InterPro" id="IPR050482">
    <property type="entry name" value="Sensor_HK_TwoCompSys"/>
</dbReference>
<dbReference type="GO" id="GO:0046983">
    <property type="term" value="F:protein dimerization activity"/>
    <property type="evidence" value="ECO:0007669"/>
    <property type="project" value="InterPro"/>
</dbReference>
<evidence type="ECO:0000313" key="12">
    <source>
        <dbReference type="Proteomes" id="UP000538929"/>
    </source>
</evidence>
<gene>
    <name evidence="11" type="ORF">FNQ90_13610</name>
</gene>
<keyword evidence="6 11" id="KW-0418">Kinase</keyword>
<dbReference type="EC" id="2.7.13.3" evidence="2"/>
<dbReference type="RefSeq" id="WP_182606644.1">
    <property type="nucleotide sequence ID" value="NZ_VKHT01000397.1"/>
</dbReference>
<dbReference type="GO" id="GO:0000155">
    <property type="term" value="F:phosphorelay sensor kinase activity"/>
    <property type="evidence" value="ECO:0007669"/>
    <property type="project" value="InterPro"/>
</dbReference>
<dbReference type="Pfam" id="PF07730">
    <property type="entry name" value="HisKA_3"/>
    <property type="match status" value="1"/>
</dbReference>
<keyword evidence="12" id="KW-1185">Reference proteome</keyword>
<evidence type="ECO:0000256" key="1">
    <source>
        <dbReference type="ARBA" id="ARBA00000085"/>
    </source>
</evidence>
<evidence type="ECO:0000256" key="9">
    <source>
        <dbReference type="SAM" id="MobiDB-lite"/>
    </source>
</evidence>
<evidence type="ECO:0000313" key="11">
    <source>
        <dbReference type="EMBL" id="MBB0245115.1"/>
    </source>
</evidence>
<feature type="region of interest" description="Disordered" evidence="9">
    <location>
        <begin position="276"/>
        <end position="331"/>
    </location>
</feature>
<evidence type="ECO:0000259" key="10">
    <source>
        <dbReference type="SMART" id="SM00387"/>
    </source>
</evidence>
<keyword evidence="4" id="KW-0808">Transferase</keyword>
<organism evidence="11 12">
    <name type="scientific">Streptomyces alkaliphilus</name>
    <dbReference type="NCBI Taxonomy" id="1472722"/>
    <lineage>
        <taxon>Bacteria</taxon>
        <taxon>Bacillati</taxon>
        <taxon>Actinomycetota</taxon>
        <taxon>Actinomycetes</taxon>
        <taxon>Kitasatosporales</taxon>
        <taxon>Streptomycetaceae</taxon>
        <taxon>Streptomyces</taxon>
    </lineage>
</organism>
<evidence type="ECO:0000256" key="5">
    <source>
        <dbReference type="ARBA" id="ARBA00022741"/>
    </source>
</evidence>
<evidence type="ECO:0000256" key="8">
    <source>
        <dbReference type="ARBA" id="ARBA00023012"/>
    </source>
</evidence>
<feature type="compositionally biased region" description="Low complexity" evidence="9">
    <location>
        <begin position="447"/>
        <end position="463"/>
    </location>
</feature>
<keyword evidence="3" id="KW-0597">Phosphoprotein</keyword>
<feature type="region of interest" description="Disordered" evidence="9">
    <location>
        <begin position="1"/>
        <end position="40"/>
    </location>
</feature>